<name>A0AAW0R6C6_9PEZI</name>
<feature type="compositionally biased region" description="Low complexity" evidence="1">
    <location>
        <begin position="57"/>
        <end position="69"/>
    </location>
</feature>
<keyword evidence="4" id="KW-1185">Reference proteome</keyword>
<feature type="region of interest" description="Disordered" evidence="1">
    <location>
        <begin position="1"/>
        <end position="86"/>
    </location>
</feature>
<organism evidence="3 4">
    <name type="scientific">Apiospora kogelbergensis</name>
    <dbReference type="NCBI Taxonomy" id="1337665"/>
    <lineage>
        <taxon>Eukaryota</taxon>
        <taxon>Fungi</taxon>
        <taxon>Dikarya</taxon>
        <taxon>Ascomycota</taxon>
        <taxon>Pezizomycotina</taxon>
        <taxon>Sordariomycetes</taxon>
        <taxon>Xylariomycetidae</taxon>
        <taxon>Amphisphaeriales</taxon>
        <taxon>Apiosporaceae</taxon>
        <taxon>Apiospora</taxon>
    </lineage>
</organism>
<evidence type="ECO:0000256" key="1">
    <source>
        <dbReference type="SAM" id="MobiDB-lite"/>
    </source>
</evidence>
<evidence type="ECO:0008006" key="5">
    <source>
        <dbReference type="Google" id="ProtNLM"/>
    </source>
</evidence>
<proteinExistence type="predicted"/>
<protein>
    <recommendedName>
        <fullName evidence="5">DUF3176 domain containing protein</fullName>
    </recommendedName>
</protein>
<dbReference type="Pfam" id="PF11374">
    <property type="entry name" value="DUF3176"/>
    <property type="match status" value="1"/>
</dbReference>
<dbReference type="InterPro" id="IPR021514">
    <property type="entry name" value="DUF3176"/>
</dbReference>
<dbReference type="AlphaFoldDB" id="A0AAW0R6C6"/>
<accession>A0AAW0R6C6</accession>
<feature type="transmembrane region" description="Helical" evidence="2">
    <location>
        <begin position="143"/>
        <end position="165"/>
    </location>
</feature>
<evidence type="ECO:0000256" key="2">
    <source>
        <dbReference type="SAM" id="Phobius"/>
    </source>
</evidence>
<feature type="transmembrane region" description="Helical" evidence="2">
    <location>
        <begin position="106"/>
        <end position="131"/>
    </location>
</feature>
<evidence type="ECO:0000313" key="4">
    <source>
        <dbReference type="Proteomes" id="UP001392437"/>
    </source>
</evidence>
<gene>
    <name evidence="3" type="ORF">PG999_001741</name>
</gene>
<dbReference type="PANTHER" id="PTHR35394">
    <property type="entry name" value="DUF3176 DOMAIN-CONTAINING PROTEIN"/>
    <property type="match status" value="1"/>
</dbReference>
<dbReference type="PANTHER" id="PTHR35394:SF5">
    <property type="entry name" value="DUF3176 DOMAIN-CONTAINING PROTEIN"/>
    <property type="match status" value="1"/>
</dbReference>
<reference evidence="3 4" key="1">
    <citation type="submission" date="2023-01" db="EMBL/GenBank/DDBJ databases">
        <title>Analysis of 21 Apiospora genomes using comparative genomics revels a genus with tremendous synthesis potential of carbohydrate active enzymes and secondary metabolites.</title>
        <authorList>
            <person name="Sorensen T."/>
        </authorList>
    </citation>
    <scope>NUCLEOTIDE SEQUENCE [LARGE SCALE GENOMIC DNA]</scope>
    <source>
        <strain evidence="3 4">CBS 117206</strain>
    </source>
</reference>
<dbReference type="Proteomes" id="UP001392437">
    <property type="component" value="Unassembled WGS sequence"/>
</dbReference>
<keyword evidence="2" id="KW-0472">Membrane</keyword>
<sequence length="657" mass="73357">MERTGSQRTHRYGLACSQAPSQNLCDPGPAGEQNWQPPDEERHGLVHGQVQPHTQRSSPPLSDSDTDTTVNGSQEETADHGRVPRDSTSIKAVTRWRRVRNANENYWLTEIGSCLIAFIVLVAIVCVLRRYDDHLLPDWRYGITLNALVSVLSSILKAAAVLPLAGGISQTKWLWYAKSRPLKDMESFDDASRGPWGSLLLMLDFRSHYVASFGAFLTVIAMAVDPFTQQVVQTQACLLKDDLAVARIPRANIYNKSDLFYYDDWGRDTMYPALTQAMYSGIISPPNNISAIITPICPTGNCTFPEFDGKAYQSIAVCHQCDDITDRVQNNTKFDYENPKFSQWNYSLPSGLNLTSSQSLSTTIRISDPRKEASLFEMEVLMYTRRSGPDVGELESIQPGMHLHLLGARCSLIPPLRTILSMDKRRLLLVGDTLSPNLGDWQCDSTQWDMPAANVDANREFSEAASLQINKTLADLYMDGQMSFRTTPLVSEGSIWLHGLYGGSAADMSSVNHFIGALADSITQHIRTEGFRAPETWAEGSVFVERTCVHVGWPWLAFPAALLVLVSVFIGLTVLTTRRTRWREDHGLTDDEAAARVGFIKSNPLALLFFSLHRDVLDEAQRPDTTVGMQDVAENIEVALNWCWIDGQWQFVKAKSE</sequence>
<evidence type="ECO:0000313" key="3">
    <source>
        <dbReference type="EMBL" id="KAK8129361.1"/>
    </source>
</evidence>
<dbReference type="EMBL" id="JAQQWP010000002">
    <property type="protein sequence ID" value="KAK8129361.1"/>
    <property type="molecule type" value="Genomic_DNA"/>
</dbReference>
<keyword evidence="2" id="KW-1133">Transmembrane helix</keyword>
<comment type="caution">
    <text evidence="3">The sequence shown here is derived from an EMBL/GenBank/DDBJ whole genome shotgun (WGS) entry which is preliminary data.</text>
</comment>
<feature type="transmembrane region" description="Helical" evidence="2">
    <location>
        <begin position="209"/>
        <end position="228"/>
    </location>
</feature>
<keyword evidence="2" id="KW-0812">Transmembrane</keyword>
<feature type="transmembrane region" description="Helical" evidence="2">
    <location>
        <begin position="553"/>
        <end position="575"/>
    </location>
</feature>